<accession>A0A7C9VFC3</accession>
<evidence type="ECO:0000313" key="4">
    <source>
        <dbReference type="EMBL" id="NGN43271.1"/>
    </source>
</evidence>
<dbReference type="RefSeq" id="WP_165119625.1">
    <property type="nucleotide sequence ID" value="NZ_JAAKZG010000008.1"/>
</dbReference>
<dbReference type="AlphaFoldDB" id="A0A7C9VFC3"/>
<organism evidence="4 5">
    <name type="scientific">Mesorhizobium zhangyense</name>
    <dbReference type="NCBI Taxonomy" id="1776730"/>
    <lineage>
        <taxon>Bacteria</taxon>
        <taxon>Pseudomonadati</taxon>
        <taxon>Pseudomonadota</taxon>
        <taxon>Alphaproteobacteria</taxon>
        <taxon>Hyphomicrobiales</taxon>
        <taxon>Phyllobacteriaceae</taxon>
        <taxon>Mesorhizobium</taxon>
    </lineage>
</organism>
<dbReference type="Gene3D" id="3.40.50.620">
    <property type="entry name" value="HUPs"/>
    <property type="match status" value="1"/>
</dbReference>
<evidence type="ECO:0000259" key="3">
    <source>
        <dbReference type="Pfam" id="PF00582"/>
    </source>
</evidence>
<dbReference type="PANTHER" id="PTHR46268:SF15">
    <property type="entry name" value="UNIVERSAL STRESS PROTEIN HP_0031"/>
    <property type="match status" value="1"/>
</dbReference>
<evidence type="ECO:0000256" key="2">
    <source>
        <dbReference type="PIRNR" id="PIRNR006276"/>
    </source>
</evidence>
<dbReference type="SUPFAM" id="SSF52402">
    <property type="entry name" value="Adenine nucleotide alpha hydrolases-like"/>
    <property type="match status" value="1"/>
</dbReference>
<keyword evidence="2" id="KW-0963">Cytoplasm</keyword>
<dbReference type="PRINTS" id="PR01438">
    <property type="entry name" value="UNVRSLSTRESS"/>
</dbReference>
<sequence>MYKHILIATDGSELAQKGVSHGFALAKSLGSKVTIITVTEPFPVYGMAGEFGWVGSPADVESYQNGSKEFAQKVLAAAKAAADKAGVKAEVLHIDDSTPADAIVATAKERGSDLIVMASHGRRGIGRLLLGSQTFEVLTHSAVPVLVVR</sequence>
<gene>
    <name evidence="4" type="ORF">G6N74_19560</name>
</gene>
<evidence type="ECO:0000313" key="5">
    <source>
        <dbReference type="Proteomes" id="UP000481252"/>
    </source>
</evidence>
<evidence type="ECO:0000256" key="1">
    <source>
        <dbReference type="ARBA" id="ARBA00008791"/>
    </source>
</evidence>
<comment type="subcellular location">
    <subcellularLocation>
        <location evidence="2">Cytoplasm</location>
    </subcellularLocation>
</comment>
<dbReference type="GO" id="GO:0005737">
    <property type="term" value="C:cytoplasm"/>
    <property type="evidence" value="ECO:0007669"/>
    <property type="project" value="UniProtKB-SubCell"/>
</dbReference>
<dbReference type="Proteomes" id="UP000481252">
    <property type="component" value="Unassembled WGS sequence"/>
</dbReference>
<keyword evidence="5" id="KW-1185">Reference proteome</keyword>
<dbReference type="InterPro" id="IPR014729">
    <property type="entry name" value="Rossmann-like_a/b/a_fold"/>
</dbReference>
<dbReference type="EMBL" id="JAAKZG010000008">
    <property type="protein sequence ID" value="NGN43271.1"/>
    <property type="molecule type" value="Genomic_DNA"/>
</dbReference>
<proteinExistence type="inferred from homology"/>
<dbReference type="PANTHER" id="PTHR46268">
    <property type="entry name" value="STRESS RESPONSE PROTEIN NHAX"/>
    <property type="match status" value="1"/>
</dbReference>
<comment type="similarity">
    <text evidence="1 2">Belongs to the universal stress protein A family.</text>
</comment>
<dbReference type="CDD" id="cd00293">
    <property type="entry name" value="USP-like"/>
    <property type="match status" value="1"/>
</dbReference>
<reference evidence="4 5" key="1">
    <citation type="submission" date="2020-02" db="EMBL/GenBank/DDBJ databases">
        <title>Genome sequence of the type strain CGMCC 1.15528 of Mesorhizobium zhangyense.</title>
        <authorList>
            <person name="Gao J."/>
            <person name="Sun J."/>
        </authorList>
    </citation>
    <scope>NUCLEOTIDE SEQUENCE [LARGE SCALE GENOMIC DNA]</scope>
    <source>
        <strain evidence="4 5">CGMCC 1.15528</strain>
    </source>
</reference>
<dbReference type="PIRSF" id="PIRSF006276">
    <property type="entry name" value="UspA"/>
    <property type="match status" value="1"/>
</dbReference>
<comment type="caution">
    <text evidence="4">The sequence shown here is derived from an EMBL/GenBank/DDBJ whole genome shotgun (WGS) entry which is preliminary data.</text>
</comment>
<dbReference type="Pfam" id="PF00582">
    <property type="entry name" value="Usp"/>
    <property type="match status" value="1"/>
</dbReference>
<dbReference type="InterPro" id="IPR006016">
    <property type="entry name" value="UspA"/>
</dbReference>
<name>A0A7C9VFC3_9HYPH</name>
<dbReference type="InterPro" id="IPR006015">
    <property type="entry name" value="Universal_stress_UspA"/>
</dbReference>
<protein>
    <recommendedName>
        <fullName evidence="2">Universal stress protein</fullName>
    </recommendedName>
</protein>
<feature type="domain" description="UspA" evidence="3">
    <location>
        <begin position="1"/>
        <end position="149"/>
    </location>
</feature>